<dbReference type="SMART" id="SM00388">
    <property type="entry name" value="HisKA"/>
    <property type="match status" value="1"/>
</dbReference>
<dbReference type="SUPFAM" id="SSF47384">
    <property type="entry name" value="Homodimeric domain of signal transducing histidine kinase"/>
    <property type="match status" value="1"/>
</dbReference>
<keyword evidence="4 7" id="KW-0597">Phosphoprotein</keyword>
<dbReference type="Gene3D" id="3.30.565.10">
    <property type="entry name" value="Histidine kinase-like ATPase, C-terminal domain"/>
    <property type="match status" value="1"/>
</dbReference>
<feature type="coiled-coil region" evidence="8">
    <location>
        <begin position="622"/>
        <end position="653"/>
    </location>
</feature>
<evidence type="ECO:0000256" key="3">
    <source>
        <dbReference type="ARBA" id="ARBA00012438"/>
    </source>
</evidence>
<organism evidence="12 13">
    <name type="scientific">Allosphingosinicella deserti</name>
    <dbReference type="NCBI Taxonomy" id="2116704"/>
    <lineage>
        <taxon>Bacteria</taxon>
        <taxon>Pseudomonadati</taxon>
        <taxon>Pseudomonadota</taxon>
        <taxon>Alphaproteobacteria</taxon>
        <taxon>Sphingomonadales</taxon>
        <taxon>Sphingomonadaceae</taxon>
        <taxon>Allosphingosinicella</taxon>
    </lineage>
</organism>
<evidence type="ECO:0000259" key="10">
    <source>
        <dbReference type="PROSITE" id="PS50109"/>
    </source>
</evidence>
<dbReference type="PROSITE" id="PS50109">
    <property type="entry name" value="HIS_KIN"/>
    <property type="match status" value="1"/>
</dbReference>
<dbReference type="Gene3D" id="3.30.450.40">
    <property type="match status" value="2"/>
</dbReference>
<feature type="modified residue" description="4-aspartylphosphate" evidence="7">
    <location>
        <position position="966"/>
    </location>
</feature>
<evidence type="ECO:0000256" key="2">
    <source>
        <dbReference type="ARBA" id="ARBA00006402"/>
    </source>
</evidence>
<gene>
    <name evidence="12" type="ORF">C7I55_11470</name>
</gene>
<dbReference type="InterPro" id="IPR003018">
    <property type="entry name" value="GAF"/>
</dbReference>
<dbReference type="SUPFAM" id="SSF55874">
    <property type="entry name" value="ATPase domain of HSP90 chaperone/DNA topoisomerase II/histidine kinase"/>
    <property type="match status" value="1"/>
</dbReference>
<dbReference type="SMART" id="SM00065">
    <property type="entry name" value="GAF"/>
    <property type="match status" value="2"/>
</dbReference>
<keyword evidence="5" id="KW-0808">Transferase</keyword>
<dbReference type="PANTHER" id="PTHR43065:SF42">
    <property type="entry name" value="TWO-COMPONENT SENSOR PPRA"/>
    <property type="match status" value="1"/>
</dbReference>
<dbReference type="PROSITE" id="PS50046">
    <property type="entry name" value="PHYTOCHROME_2"/>
    <property type="match status" value="1"/>
</dbReference>
<dbReference type="InterPro" id="IPR005467">
    <property type="entry name" value="His_kinase_dom"/>
</dbReference>
<evidence type="ECO:0000256" key="4">
    <source>
        <dbReference type="ARBA" id="ARBA00022553"/>
    </source>
</evidence>
<dbReference type="PANTHER" id="PTHR43065">
    <property type="entry name" value="SENSOR HISTIDINE KINASE"/>
    <property type="match status" value="1"/>
</dbReference>
<name>A0A2P7QSG0_9SPHN</name>
<dbReference type="InterPro" id="IPR013656">
    <property type="entry name" value="PAS_4"/>
</dbReference>
<dbReference type="InterPro" id="IPR004358">
    <property type="entry name" value="Sig_transdc_His_kin-like_C"/>
</dbReference>
<dbReference type="InterPro" id="IPR001789">
    <property type="entry name" value="Sig_transdc_resp-reg_receiver"/>
</dbReference>
<dbReference type="Gene3D" id="3.30.450.20">
    <property type="entry name" value="PAS domain"/>
    <property type="match status" value="2"/>
</dbReference>
<protein>
    <recommendedName>
        <fullName evidence="3">histidine kinase</fullName>
        <ecNumber evidence="3">2.7.13.3</ecNumber>
    </recommendedName>
</protein>
<dbReference type="CDD" id="cd18161">
    <property type="entry name" value="REC_hyHK_blue-like"/>
    <property type="match status" value="1"/>
</dbReference>
<dbReference type="EC" id="2.7.13.3" evidence="3"/>
<evidence type="ECO:0000259" key="11">
    <source>
        <dbReference type="PROSITE" id="PS50110"/>
    </source>
</evidence>
<dbReference type="Pfam" id="PF00512">
    <property type="entry name" value="HisKA"/>
    <property type="match status" value="1"/>
</dbReference>
<evidence type="ECO:0000256" key="6">
    <source>
        <dbReference type="ARBA" id="ARBA00022777"/>
    </source>
</evidence>
<proteinExistence type="inferred from homology"/>
<dbReference type="InterPro" id="IPR036097">
    <property type="entry name" value="HisK_dim/P_sf"/>
</dbReference>
<feature type="domain" description="Histidine kinase" evidence="10">
    <location>
        <begin position="669"/>
        <end position="893"/>
    </location>
</feature>
<evidence type="ECO:0000256" key="5">
    <source>
        <dbReference type="ARBA" id="ARBA00022679"/>
    </source>
</evidence>
<sequence>MLTGATADFLAGGGEMGRRIRDYDWAAHPLGIPSGWPQALRTVVGLMLSTQHPALIFWGPDLHCLYNDAFALALGPEKHPAMLGGEARTFWAEVWPLVGKNIEDAASGRQATYSENQKVPIYRHGRLDDVYWTYSYSPIDDDGRVGGVLVLCTETTAQVLHERRRDAEHARQRRLFEQAPGFIIIMRGPDHVVEFVNDAHRIVFNSGDWVGRTIREAFPSIEGQGYFEILDRVHATGETYEANAARVSFRRSPHAPVETRALTFIYAPLYEEDGTIGGVFCEGFDVTVGRHSELRHAALSELADRFRDIEEPDAIAYAAAEILGRTLEVSRAGYGTIDPVAETISIERDWNAPGIGSIAGLLHFRDYGSYIEDLKAGETVVVSDADQDPRTAGTAASLKAISAQAFVNMPVTEQGGVVALLFLNHAAPRRWSSDELALIREFAERTRIAVERRRAEVELRANAERLAFLDVLGRETARATDADAIMAITTHLLGEHLGVSNCAYADMDEDEDGFTIRGDWSAPGSPSIVGHYSLADFGVLAVRNLGAGAPLIVNDNLAELAPEEAATFQGIGIAATICMPLIKDGRLTALMAIHDRVPRKWSPRELAMLREVTERSWAHIERVRAEAELRALNETLEQRVRERTEQLLEAEDALRQSHKMEAVGQLTGGLAHDFNNLLTGIGGSLEMMRMRIAQGRLTDVERYSVAAQGAVQRAAALTHRLLAFSRRQTLDPKATNVDRLVGEMEELIRRTVGPQIDVEVVGTRGLWSTLVDPNQLENALLNLCINARDAMPDGGRLTIATANCALDERSAREQDLPAGDYVSLAVTDTGTGMAPEVIAKAFDPFFTTKPLGEGTGLGLSMIYGFARQSGGQVRIQSDVGQGTTMCLYLPRHDAQAPAESEETADPAPGLAADGEVVLVIDDEPTVRMLVGEVLADAGFSAIEASDGPSGLRVLQSNARIDLLITDVGLPGGLNGRQVADAARAARPGLKILFITGYAENAVIGNGHLDPGMSIVTKPFQMDVLARKIREAIEG</sequence>
<dbReference type="InterPro" id="IPR003661">
    <property type="entry name" value="HisK_dim/P_dom"/>
</dbReference>
<dbReference type="Gene3D" id="1.10.287.130">
    <property type="match status" value="1"/>
</dbReference>
<dbReference type="OrthoDB" id="9796100at2"/>
<feature type="domain" description="Response regulatory" evidence="11">
    <location>
        <begin position="916"/>
        <end position="1032"/>
    </location>
</feature>
<accession>A0A2P7QSG0</accession>
<comment type="caution">
    <text evidence="12">The sequence shown here is derived from an EMBL/GenBank/DDBJ whole genome shotgun (WGS) entry which is preliminary data.</text>
</comment>
<dbReference type="Proteomes" id="UP000241167">
    <property type="component" value="Unassembled WGS sequence"/>
</dbReference>
<dbReference type="InterPro" id="IPR011006">
    <property type="entry name" value="CheY-like_superfamily"/>
</dbReference>
<dbReference type="RefSeq" id="WP_106513039.1">
    <property type="nucleotide sequence ID" value="NZ_PXYI01000003.1"/>
</dbReference>
<evidence type="ECO:0000256" key="8">
    <source>
        <dbReference type="SAM" id="Coils"/>
    </source>
</evidence>
<dbReference type="InterPro" id="IPR029016">
    <property type="entry name" value="GAF-like_dom_sf"/>
</dbReference>
<dbReference type="SUPFAM" id="SSF52172">
    <property type="entry name" value="CheY-like"/>
    <property type="match status" value="1"/>
</dbReference>
<dbReference type="Gene3D" id="3.40.50.2300">
    <property type="match status" value="1"/>
</dbReference>
<dbReference type="EMBL" id="PXYI01000003">
    <property type="protein sequence ID" value="PSJ40887.1"/>
    <property type="molecule type" value="Genomic_DNA"/>
</dbReference>
<dbReference type="PRINTS" id="PR00344">
    <property type="entry name" value="BCTRLSENSOR"/>
</dbReference>
<keyword evidence="6" id="KW-0418">Kinase</keyword>
<dbReference type="InterPro" id="IPR016132">
    <property type="entry name" value="Phyto_chromo_attachment"/>
</dbReference>
<dbReference type="InterPro" id="IPR003594">
    <property type="entry name" value="HATPase_dom"/>
</dbReference>
<dbReference type="SMART" id="SM00387">
    <property type="entry name" value="HATPase_c"/>
    <property type="match status" value="1"/>
</dbReference>
<dbReference type="PROSITE" id="PS50110">
    <property type="entry name" value="RESPONSE_REGULATORY"/>
    <property type="match status" value="1"/>
</dbReference>
<dbReference type="Pfam" id="PF08448">
    <property type="entry name" value="PAS_4"/>
    <property type="match status" value="1"/>
</dbReference>
<evidence type="ECO:0000313" key="13">
    <source>
        <dbReference type="Proteomes" id="UP000241167"/>
    </source>
</evidence>
<evidence type="ECO:0000259" key="9">
    <source>
        <dbReference type="PROSITE" id="PS50046"/>
    </source>
</evidence>
<dbReference type="AlphaFoldDB" id="A0A2P7QSG0"/>
<feature type="domain" description="Phytochrome chromophore attachment site" evidence="9">
    <location>
        <begin position="553"/>
        <end position="615"/>
    </location>
</feature>
<dbReference type="InterPro" id="IPR035965">
    <property type="entry name" value="PAS-like_dom_sf"/>
</dbReference>
<evidence type="ECO:0000313" key="12">
    <source>
        <dbReference type="EMBL" id="PSJ40887.1"/>
    </source>
</evidence>
<dbReference type="SMART" id="SM00448">
    <property type="entry name" value="REC"/>
    <property type="match status" value="1"/>
</dbReference>
<keyword evidence="13" id="KW-1185">Reference proteome</keyword>
<dbReference type="Pfam" id="PF00072">
    <property type="entry name" value="Response_reg"/>
    <property type="match status" value="1"/>
</dbReference>
<comment type="catalytic activity">
    <reaction evidence="1">
        <text>ATP + protein L-histidine = ADP + protein N-phospho-L-histidine.</text>
        <dbReference type="EC" id="2.7.13.3"/>
    </reaction>
</comment>
<dbReference type="GO" id="GO:0000155">
    <property type="term" value="F:phosphorelay sensor kinase activity"/>
    <property type="evidence" value="ECO:0007669"/>
    <property type="project" value="InterPro"/>
</dbReference>
<dbReference type="Pfam" id="PF01590">
    <property type="entry name" value="GAF"/>
    <property type="match status" value="2"/>
</dbReference>
<reference evidence="12 13" key="1">
    <citation type="submission" date="2018-03" db="EMBL/GenBank/DDBJ databases">
        <title>The draft genome of Sphingosinicella sp. GL-C-18.</title>
        <authorList>
            <person name="Liu L."/>
            <person name="Li L."/>
            <person name="Liang L."/>
            <person name="Zhang X."/>
            <person name="Wang T."/>
        </authorList>
    </citation>
    <scope>NUCLEOTIDE SEQUENCE [LARGE SCALE GENOMIC DNA]</scope>
    <source>
        <strain evidence="12 13">GL-C-18</strain>
    </source>
</reference>
<comment type="similarity">
    <text evidence="2">In the N-terminal section; belongs to the phytochrome family.</text>
</comment>
<dbReference type="CDD" id="cd00082">
    <property type="entry name" value="HisKA"/>
    <property type="match status" value="1"/>
</dbReference>
<evidence type="ECO:0000256" key="7">
    <source>
        <dbReference type="PROSITE-ProRule" id="PRU00169"/>
    </source>
</evidence>
<dbReference type="Pfam" id="PF02518">
    <property type="entry name" value="HATPase_c"/>
    <property type="match status" value="1"/>
</dbReference>
<dbReference type="SUPFAM" id="SSF55785">
    <property type="entry name" value="PYP-like sensor domain (PAS domain)"/>
    <property type="match status" value="1"/>
</dbReference>
<evidence type="ECO:0000256" key="1">
    <source>
        <dbReference type="ARBA" id="ARBA00000085"/>
    </source>
</evidence>
<dbReference type="InterPro" id="IPR036890">
    <property type="entry name" value="HATPase_C_sf"/>
</dbReference>
<dbReference type="SUPFAM" id="SSF55781">
    <property type="entry name" value="GAF domain-like"/>
    <property type="match status" value="2"/>
</dbReference>
<keyword evidence="8" id="KW-0175">Coiled coil</keyword>